<dbReference type="RefSeq" id="WP_125323163.1">
    <property type="nucleotide sequence ID" value="NZ_AP024890.1"/>
</dbReference>
<evidence type="ECO:0000313" key="1">
    <source>
        <dbReference type="EMBL" id="RSD29608.1"/>
    </source>
</evidence>
<organism evidence="1 2">
    <name type="scientific">Vibrio pectenicida</name>
    <dbReference type="NCBI Taxonomy" id="62763"/>
    <lineage>
        <taxon>Bacteria</taxon>
        <taxon>Pseudomonadati</taxon>
        <taxon>Pseudomonadota</taxon>
        <taxon>Gammaproteobacteria</taxon>
        <taxon>Vibrionales</taxon>
        <taxon>Vibrionaceae</taxon>
        <taxon>Vibrio</taxon>
    </lineage>
</organism>
<comment type="caution">
    <text evidence="1">The sequence shown here is derived from an EMBL/GenBank/DDBJ whole genome shotgun (WGS) entry which is preliminary data.</text>
</comment>
<dbReference type="OrthoDB" id="5906376at2"/>
<name>A0A3R9G0T5_9VIBR</name>
<dbReference type="EMBL" id="RSFA01000126">
    <property type="protein sequence ID" value="RSD29608.1"/>
    <property type="molecule type" value="Genomic_DNA"/>
</dbReference>
<sequence length="169" mass="19115">MNHTLNEIIKIKNQWFSQHVDVDFPTKESLLGRALFLSDANNRTSYQLKVLPNINSEYAEDGIFKVDFHRLTVIFSLLQSQRWGSSTDQAFVVEFLSQIIFSPPCDLYVGFLQGEPAAAAVVTKYGNSLLVSDIVTTSSNHESFLSTLLNHSSLAIEKYSDIYIEPHRI</sequence>
<protein>
    <submittedName>
        <fullName evidence="1">Flavodoxin</fullName>
    </submittedName>
</protein>
<keyword evidence="2" id="KW-1185">Reference proteome</keyword>
<accession>A0A3R9G0T5</accession>
<reference evidence="1 2" key="1">
    <citation type="submission" date="2018-12" db="EMBL/GenBank/DDBJ databases">
        <title>Genomic taxonomy of the Vibrionaceae family.</title>
        <authorList>
            <person name="Gomez-Gil B."/>
            <person name="Enciso-Ibarra K."/>
        </authorList>
    </citation>
    <scope>NUCLEOTIDE SEQUENCE [LARGE SCALE GENOMIC DNA]</scope>
    <source>
        <strain evidence="1 2">CAIM 594</strain>
    </source>
</reference>
<proteinExistence type="predicted"/>
<dbReference type="AlphaFoldDB" id="A0A3R9G0T5"/>
<evidence type="ECO:0000313" key="2">
    <source>
        <dbReference type="Proteomes" id="UP000269041"/>
    </source>
</evidence>
<gene>
    <name evidence="1" type="ORF">EJA03_18220</name>
</gene>
<dbReference type="Proteomes" id="UP000269041">
    <property type="component" value="Unassembled WGS sequence"/>
</dbReference>